<organism evidence="1 2">
    <name type="scientific">Alloprevotella rava</name>
    <dbReference type="NCBI Taxonomy" id="671218"/>
    <lineage>
        <taxon>Bacteria</taxon>
        <taxon>Pseudomonadati</taxon>
        <taxon>Bacteroidota</taxon>
        <taxon>Bacteroidia</taxon>
        <taxon>Bacteroidales</taxon>
        <taxon>Prevotellaceae</taxon>
        <taxon>Alloprevotella</taxon>
    </lineage>
</organism>
<protein>
    <submittedName>
        <fullName evidence="1">Uncharacterized protein</fullName>
    </submittedName>
</protein>
<dbReference type="EMBL" id="JACICA010000002">
    <property type="protein sequence ID" value="MBB3702302.1"/>
    <property type="molecule type" value="Genomic_DNA"/>
</dbReference>
<name>A0A7W5UMA6_9BACT</name>
<accession>A0A7W5UMA6</accession>
<comment type="caution">
    <text evidence="1">The sequence shown here is derived from an EMBL/GenBank/DDBJ whole genome shotgun (WGS) entry which is preliminary data.</text>
</comment>
<evidence type="ECO:0000313" key="1">
    <source>
        <dbReference type="EMBL" id="MBB3702302.1"/>
    </source>
</evidence>
<proteinExistence type="predicted"/>
<reference evidence="1 2" key="1">
    <citation type="submission" date="2020-08" db="EMBL/GenBank/DDBJ databases">
        <title>Genomic Encyclopedia of Type Strains, Phase IV (KMG-IV): sequencing the most valuable type-strain genomes for metagenomic binning, comparative biology and taxonomic classification.</title>
        <authorList>
            <person name="Goeker M."/>
        </authorList>
    </citation>
    <scope>NUCLEOTIDE SEQUENCE [LARGE SCALE GENOMIC DNA]</scope>
    <source>
        <strain evidence="1 2">DSM 22548</strain>
    </source>
</reference>
<dbReference type="AlphaFoldDB" id="A0A7W5UMA6"/>
<gene>
    <name evidence="1" type="ORF">FHS60_000755</name>
</gene>
<sequence length="150" mass="17531">MRLLAIRARILLTCFSAFRNDSSVLYFKSPKKLRFPTKMEIFSFILFVRTIRASANFLIAPTDTISPSADSFIVAMRERLRQSQQKMARWILRHSRKKESKKFVDIFSPRIFAKEANGHEKGISPLLTYIRIGRGEIEIRLRTSGDLHRR</sequence>
<evidence type="ECO:0000313" key="2">
    <source>
        <dbReference type="Proteomes" id="UP000541425"/>
    </source>
</evidence>
<dbReference type="Proteomes" id="UP000541425">
    <property type="component" value="Unassembled WGS sequence"/>
</dbReference>